<dbReference type="PANTHER" id="PTHR11099:SF0">
    <property type="entry name" value="VACUOLAR PROTEIN SORTING-ASSOCIATED PROTEIN 35"/>
    <property type="match status" value="1"/>
</dbReference>
<dbReference type="OrthoDB" id="10258141at2759"/>
<evidence type="ECO:0000313" key="2">
    <source>
        <dbReference type="Proteomes" id="UP000092321"/>
    </source>
</evidence>
<dbReference type="Proteomes" id="UP000092321">
    <property type="component" value="Unassembled WGS sequence"/>
</dbReference>
<feature type="non-terminal residue" evidence="1">
    <location>
        <position position="87"/>
    </location>
</feature>
<feature type="non-terminal residue" evidence="1">
    <location>
        <position position="1"/>
    </location>
</feature>
<proteinExistence type="predicted"/>
<accession>A0A1B7TAI3</accession>
<organism evidence="1 2">
    <name type="scientific">Hanseniaspora valbyensis NRRL Y-1626</name>
    <dbReference type="NCBI Taxonomy" id="766949"/>
    <lineage>
        <taxon>Eukaryota</taxon>
        <taxon>Fungi</taxon>
        <taxon>Dikarya</taxon>
        <taxon>Ascomycota</taxon>
        <taxon>Saccharomycotina</taxon>
        <taxon>Saccharomycetes</taxon>
        <taxon>Saccharomycodales</taxon>
        <taxon>Saccharomycodaceae</taxon>
        <taxon>Hanseniaspora</taxon>
    </lineage>
</organism>
<keyword evidence="2" id="KW-1185">Reference proteome</keyword>
<comment type="caution">
    <text evidence="1">The sequence shown here is derived from an EMBL/GenBank/DDBJ whole genome shotgun (WGS) entry which is preliminary data.</text>
</comment>
<dbReference type="InterPro" id="IPR005378">
    <property type="entry name" value="Vps35"/>
</dbReference>
<dbReference type="GO" id="GO:0005770">
    <property type="term" value="C:late endosome"/>
    <property type="evidence" value="ECO:0007669"/>
    <property type="project" value="TreeGrafter"/>
</dbReference>
<dbReference type="AlphaFoldDB" id="A0A1B7TAI3"/>
<dbReference type="PANTHER" id="PTHR11099">
    <property type="entry name" value="VACUOLAR SORTING PROTEIN 35"/>
    <property type="match status" value="1"/>
</dbReference>
<dbReference type="Pfam" id="PF03635">
    <property type="entry name" value="Vps35"/>
    <property type="match status" value="1"/>
</dbReference>
<dbReference type="GO" id="GO:0005829">
    <property type="term" value="C:cytosol"/>
    <property type="evidence" value="ECO:0007669"/>
    <property type="project" value="GOC"/>
</dbReference>
<gene>
    <name evidence="1" type="ORF">HANVADRAFT_18778</name>
</gene>
<reference evidence="2" key="1">
    <citation type="journal article" date="2016" name="Proc. Natl. Acad. Sci. U.S.A.">
        <title>Comparative genomics of biotechnologically important yeasts.</title>
        <authorList>
            <person name="Riley R."/>
            <person name="Haridas S."/>
            <person name="Wolfe K.H."/>
            <person name="Lopes M.R."/>
            <person name="Hittinger C.T."/>
            <person name="Goeker M."/>
            <person name="Salamov A.A."/>
            <person name="Wisecaver J.H."/>
            <person name="Long T.M."/>
            <person name="Calvey C.H."/>
            <person name="Aerts A.L."/>
            <person name="Barry K.W."/>
            <person name="Choi C."/>
            <person name="Clum A."/>
            <person name="Coughlan A.Y."/>
            <person name="Deshpande S."/>
            <person name="Douglass A.P."/>
            <person name="Hanson S.J."/>
            <person name="Klenk H.-P."/>
            <person name="LaButti K.M."/>
            <person name="Lapidus A."/>
            <person name="Lindquist E.A."/>
            <person name="Lipzen A.M."/>
            <person name="Meier-Kolthoff J.P."/>
            <person name="Ohm R.A."/>
            <person name="Otillar R.P."/>
            <person name="Pangilinan J.L."/>
            <person name="Peng Y."/>
            <person name="Rokas A."/>
            <person name="Rosa C.A."/>
            <person name="Scheuner C."/>
            <person name="Sibirny A.A."/>
            <person name="Slot J.C."/>
            <person name="Stielow J.B."/>
            <person name="Sun H."/>
            <person name="Kurtzman C.P."/>
            <person name="Blackwell M."/>
            <person name="Grigoriev I.V."/>
            <person name="Jeffries T.W."/>
        </authorList>
    </citation>
    <scope>NUCLEOTIDE SEQUENCE [LARGE SCALE GENOMIC DNA]</scope>
    <source>
        <strain evidence="2">NRRL Y-1626</strain>
    </source>
</reference>
<dbReference type="GO" id="GO:0042147">
    <property type="term" value="P:retrograde transport, endosome to Golgi"/>
    <property type="evidence" value="ECO:0007669"/>
    <property type="project" value="InterPro"/>
</dbReference>
<evidence type="ECO:0000313" key="1">
    <source>
        <dbReference type="EMBL" id="OBA25756.1"/>
    </source>
</evidence>
<dbReference type="EMBL" id="LXPE01000047">
    <property type="protein sequence ID" value="OBA25756.1"/>
    <property type="molecule type" value="Genomic_DNA"/>
</dbReference>
<name>A0A1B7TAI3_9ASCO</name>
<dbReference type="GO" id="GO:0006886">
    <property type="term" value="P:intracellular protein transport"/>
    <property type="evidence" value="ECO:0007669"/>
    <property type="project" value="TreeGrafter"/>
</dbReference>
<dbReference type="GO" id="GO:0030906">
    <property type="term" value="C:retromer, cargo-selective complex"/>
    <property type="evidence" value="ECO:0007669"/>
    <property type="project" value="InterPro"/>
</dbReference>
<protein>
    <submittedName>
        <fullName evidence="1">Vps35-domain-containing protein</fullName>
    </submittedName>
</protein>
<sequence length="87" mass="10481">LIESFKYFNILLLELKRDNLSPKEYYELYIEVYDCLTILLNYLKSNHLKLFHLTDIYELVQYSNNLVPRLYLMITCGVAMLHIDDFP</sequence>